<evidence type="ECO:0000256" key="1">
    <source>
        <dbReference type="ARBA" id="ARBA00004651"/>
    </source>
</evidence>
<dbReference type="Proteomes" id="UP000613011">
    <property type="component" value="Unassembled WGS sequence"/>
</dbReference>
<evidence type="ECO:0000256" key="6">
    <source>
        <dbReference type="ARBA" id="ARBA00022989"/>
    </source>
</evidence>
<keyword evidence="4 8" id="KW-1003">Cell membrane</keyword>
<keyword evidence="5 8" id="KW-0812">Transmembrane</keyword>
<feature type="transmembrane region" description="Helical" evidence="8">
    <location>
        <begin position="232"/>
        <end position="250"/>
    </location>
</feature>
<feature type="transmembrane region" description="Helical" evidence="8">
    <location>
        <begin position="174"/>
        <end position="193"/>
    </location>
</feature>
<evidence type="ECO:0000256" key="7">
    <source>
        <dbReference type="ARBA" id="ARBA00023136"/>
    </source>
</evidence>
<feature type="transmembrane region" description="Helical" evidence="8">
    <location>
        <begin position="199"/>
        <end position="220"/>
    </location>
</feature>
<dbReference type="RefSeq" id="WP_201683938.1">
    <property type="nucleotide sequence ID" value="NZ_JAEQNA010000003.1"/>
</dbReference>
<accession>A0A936ZUK9</accession>
<dbReference type="AlphaFoldDB" id="A0A936ZUK9"/>
<evidence type="ECO:0000256" key="8">
    <source>
        <dbReference type="RuleBase" id="RU363041"/>
    </source>
</evidence>
<keyword evidence="10" id="KW-1185">Reference proteome</keyword>
<dbReference type="PANTHER" id="PTHR30269:SF32">
    <property type="entry name" value="MEMBRANE TRANSPORTER PROTEIN-RELATED"/>
    <property type="match status" value="1"/>
</dbReference>
<dbReference type="InterPro" id="IPR002781">
    <property type="entry name" value="TM_pro_TauE-like"/>
</dbReference>
<proteinExistence type="inferred from homology"/>
<dbReference type="GO" id="GO:0005886">
    <property type="term" value="C:plasma membrane"/>
    <property type="evidence" value="ECO:0007669"/>
    <property type="project" value="UniProtKB-SubCell"/>
</dbReference>
<gene>
    <name evidence="9" type="ORF">JI739_10980</name>
</gene>
<keyword evidence="6 8" id="KW-1133">Transmembrane helix</keyword>
<feature type="transmembrane region" description="Helical" evidence="8">
    <location>
        <begin position="30"/>
        <end position="47"/>
    </location>
</feature>
<organism evidence="9 10">
    <name type="scientific">Ramlibacter aurantiacus</name>
    <dbReference type="NCBI Taxonomy" id="2801330"/>
    <lineage>
        <taxon>Bacteria</taxon>
        <taxon>Pseudomonadati</taxon>
        <taxon>Pseudomonadota</taxon>
        <taxon>Betaproteobacteria</taxon>
        <taxon>Burkholderiales</taxon>
        <taxon>Comamonadaceae</taxon>
        <taxon>Ramlibacter</taxon>
    </lineage>
</organism>
<evidence type="ECO:0000256" key="4">
    <source>
        <dbReference type="ARBA" id="ARBA00022475"/>
    </source>
</evidence>
<comment type="similarity">
    <text evidence="2 8">Belongs to the 4-toluene sulfonate uptake permease (TSUP) (TC 2.A.102) family.</text>
</comment>
<dbReference type="InterPro" id="IPR052017">
    <property type="entry name" value="TSUP"/>
</dbReference>
<dbReference type="PANTHER" id="PTHR30269">
    <property type="entry name" value="TRANSMEMBRANE PROTEIN YFCA"/>
    <property type="match status" value="1"/>
</dbReference>
<feature type="transmembrane region" description="Helical" evidence="8">
    <location>
        <begin position="144"/>
        <end position="167"/>
    </location>
</feature>
<comment type="subcellular location">
    <subcellularLocation>
        <location evidence="1 8">Cell membrane</location>
        <topology evidence="1 8">Multi-pass membrane protein</topology>
    </subcellularLocation>
</comment>
<keyword evidence="7 8" id="KW-0472">Membrane</keyword>
<evidence type="ECO:0000256" key="2">
    <source>
        <dbReference type="ARBA" id="ARBA00009142"/>
    </source>
</evidence>
<evidence type="ECO:0000313" key="10">
    <source>
        <dbReference type="Proteomes" id="UP000613011"/>
    </source>
</evidence>
<keyword evidence="3" id="KW-0813">Transport</keyword>
<evidence type="ECO:0000256" key="3">
    <source>
        <dbReference type="ARBA" id="ARBA00022448"/>
    </source>
</evidence>
<feature type="transmembrane region" description="Helical" evidence="8">
    <location>
        <begin position="82"/>
        <end position="99"/>
    </location>
</feature>
<protein>
    <recommendedName>
        <fullName evidence="8">Probable membrane transporter protein</fullName>
    </recommendedName>
</protein>
<comment type="caution">
    <text evidence="9">The sequence shown here is derived from an EMBL/GenBank/DDBJ whole genome shotgun (WGS) entry which is preliminary data.</text>
</comment>
<dbReference type="EMBL" id="JAEQNA010000003">
    <property type="protein sequence ID" value="MBL0420869.1"/>
    <property type="molecule type" value="Genomic_DNA"/>
</dbReference>
<dbReference type="Pfam" id="PF01925">
    <property type="entry name" value="TauE"/>
    <property type="match status" value="1"/>
</dbReference>
<evidence type="ECO:0000313" key="9">
    <source>
        <dbReference type="EMBL" id="MBL0420869.1"/>
    </source>
</evidence>
<reference evidence="9" key="1">
    <citation type="submission" date="2021-01" db="EMBL/GenBank/DDBJ databases">
        <title>Ramlibacter sp. strain AW1 16S ribosomal RNA gene Genome sequencing and assembly.</title>
        <authorList>
            <person name="Kang M."/>
        </authorList>
    </citation>
    <scope>NUCLEOTIDE SEQUENCE</scope>
    <source>
        <strain evidence="9">AW1</strain>
    </source>
</reference>
<name>A0A936ZUK9_9BURK</name>
<feature type="transmembrane region" description="Helical" evidence="8">
    <location>
        <begin position="106"/>
        <end position="124"/>
    </location>
</feature>
<evidence type="ECO:0000256" key="5">
    <source>
        <dbReference type="ARBA" id="ARBA00022692"/>
    </source>
</evidence>
<sequence length="251" mass="26933">MPFEHTALLAAAGLLATCAAIVVFGSVVKGALGVGLPLVAVPMLSLLMPAPRAMGVLMVPVLLSNLWQAWQCGQLAHARRFVGLIVAQLVATVLTVRFSQGLSVQTFNTLVALAVLSAVVLMALRPTGEIPPRHERWAGPLVGALAGIMGGISTLTGPVIIAYLMALRLKRDEFVGSISVVYLCGSVPMYASMLWWERFGWFEVGWSVVALVPMFIGLHAGGLLRRRISEEGFRRLLFAFLSLLAVALLFK</sequence>